<dbReference type="GO" id="GO:0016301">
    <property type="term" value="F:kinase activity"/>
    <property type="evidence" value="ECO:0007669"/>
    <property type="project" value="UniProtKB-KW"/>
</dbReference>
<dbReference type="PANTHER" id="PTHR37171:SF1">
    <property type="entry name" value="SERINE_THREONINE-PROTEIN KINASE YRZF-RELATED"/>
    <property type="match status" value="1"/>
</dbReference>
<reference evidence="1" key="1">
    <citation type="journal article" date="2023" name="Mol. Phylogenet. Evol.">
        <title>Genome-scale phylogeny and comparative genomics of the fungal order Sordariales.</title>
        <authorList>
            <person name="Hensen N."/>
            <person name="Bonometti L."/>
            <person name="Westerberg I."/>
            <person name="Brannstrom I.O."/>
            <person name="Guillou S."/>
            <person name="Cros-Aarteil S."/>
            <person name="Calhoun S."/>
            <person name="Haridas S."/>
            <person name="Kuo A."/>
            <person name="Mondo S."/>
            <person name="Pangilinan J."/>
            <person name="Riley R."/>
            <person name="LaButti K."/>
            <person name="Andreopoulos B."/>
            <person name="Lipzen A."/>
            <person name="Chen C."/>
            <person name="Yan M."/>
            <person name="Daum C."/>
            <person name="Ng V."/>
            <person name="Clum A."/>
            <person name="Steindorff A."/>
            <person name="Ohm R.A."/>
            <person name="Martin F."/>
            <person name="Silar P."/>
            <person name="Natvig D.O."/>
            <person name="Lalanne C."/>
            <person name="Gautier V."/>
            <person name="Ament-Velasquez S.L."/>
            <person name="Kruys A."/>
            <person name="Hutchinson M.I."/>
            <person name="Powell A.J."/>
            <person name="Barry K."/>
            <person name="Miller A.N."/>
            <person name="Grigoriev I.V."/>
            <person name="Debuchy R."/>
            <person name="Gladieux P."/>
            <person name="Hiltunen Thoren M."/>
            <person name="Johannesson H."/>
        </authorList>
    </citation>
    <scope>NUCLEOTIDE SEQUENCE</scope>
    <source>
        <strain evidence="1">CBS 990.96</strain>
    </source>
</reference>
<dbReference type="AlphaFoldDB" id="A0AAN7BGM8"/>
<keyword evidence="1" id="KW-0808">Transferase</keyword>
<dbReference type="Gene3D" id="1.10.510.10">
    <property type="entry name" value="Transferase(Phosphotransferase) domain 1"/>
    <property type="match status" value="1"/>
</dbReference>
<dbReference type="Proteomes" id="UP001301958">
    <property type="component" value="Unassembled WGS sequence"/>
</dbReference>
<dbReference type="InterPro" id="IPR011009">
    <property type="entry name" value="Kinase-like_dom_sf"/>
</dbReference>
<evidence type="ECO:0000313" key="2">
    <source>
        <dbReference type="Proteomes" id="UP001301958"/>
    </source>
</evidence>
<accession>A0AAN7BGM8</accession>
<dbReference type="Pfam" id="PF06293">
    <property type="entry name" value="Kdo"/>
    <property type="match status" value="1"/>
</dbReference>
<proteinExistence type="predicted"/>
<dbReference type="InterPro" id="IPR052396">
    <property type="entry name" value="Meiotic_Drive_Suppr_Kinase"/>
</dbReference>
<dbReference type="SUPFAM" id="SSF56112">
    <property type="entry name" value="Protein kinase-like (PK-like)"/>
    <property type="match status" value="1"/>
</dbReference>
<dbReference type="EMBL" id="MU865489">
    <property type="protein sequence ID" value="KAK4222130.1"/>
    <property type="molecule type" value="Genomic_DNA"/>
</dbReference>
<sequence>MDPPQKRNANVRLLACLLSDEQDTEDSDYRFLVDGQHIKYMTTAPGAFRGNEEDRNFEPILLPDLLPQFPPGDWNHAHVAWDPETQGAVFVKTETVEHPGLTELWHPTTFNELDFTRLDRPRQRVHISTHPKFNGGKPVCVKFAVWPWEIGYIEAETESYQWIYDSGIGPKFLGHLAEGRDGRIIGFVTEWVQDARSTGPEDLEACKKALSRLHKLGIKHGDINRFNFFVRDGHEIVLVDFESAKRDCSPEELQEEMDALKSKLESMDFRGGVHRCTE</sequence>
<keyword evidence="1" id="KW-0418">Kinase</keyword>
<comment type="caution">
    <text evidence="1">The sequence shown here is derived from an EMBL/GenBank/DDBJ whole genome shotgun (WGS) entry which is preliminary data.</text>
</comment>
<reference evidence="1" key="2">
    <citation type="submission" date="2023-05" db="EMBL/GenBank/DDBJ databases">
        <authorList>
            <consortium name="Lawrence Berkeley National Laboratory"/>
            <person name="Steindorff A."/>
            <person name="Hensen N."/>
            <person name="Bonometti L."/>
            <person name="Westerberg I."/>
            <person name="Brannstrom I.O."/>
            <person name="Guillou S."/>
            <person name="Cros-Aarteil S."/>
            <person name="Calhoun S."/>
            <person name="Haridas S."/>
            <person name="Kuo A."/>
            <person name="Mondo S."/>
            <person name="Pangilinan J."/>
            <person name="Riley R."/>
            <person name="Labutti K."/>
            <person name="Andreopoulos B."/>
            <person name="Lipzen A."/>
            <person name="Chen C."/>
            <person name="Yanf M."/>
            <person name="Daum C."/>
            <person name="Ng V."/>
            <person name="Clum A."/>
            <person name="Ohm R."/>
            <person name="Martin F."/>
            <person name="Silar P."/>
            <person name="Natvig D."/>
            <person name="Lalanne C."/>
            <person name="Gautier V."/>
            <person name="Ament-Velasquez S.L."/>
            <person name="Kruys A."/>
            <person name="Hutchinson M.I."/>
            <person name="Powell A.J."/>
            <person name="Barry K."/>
            <person name="Miller A.N."/>
            <person name="Grigoriev I.V."/>
            <person name="Debuchy R."/>
            <person name="Gladieux P."/>
            <person name="Thoren M.H."/>
            <person name="Johannesson H."/>
        </authorList>
    </citation>
    <scope>NUCLEOTIDE SEQUENCE</scope>
    <source>
        <strain evidence="1">CBS 990.96</strain>
    </source>
</reference>
<dbReference type="PANTHER" id="PTHR37171">
    <property type="entry name" value="SERINE/THREONINE-PROTEIN KINASE YRZF-RELATED"/>
    <property type="match status" value="1"/>
</dbReference>
<evidence type="ECO:0000313" key="1">
    <source>
        <dbReference type="EMBL" id="KAK4222130.1"/>
    </source>
</evidence>
<gene>
    <name evidence="1" type="ORF">QBC38DRAFT_427849</name>
</gene>
<name>A0AAN7BGM8_9PEZI</name>
<protein>
    <submittedName>
        <fullName evidence="1">Kinase-like domain protein</fullName>
    </submittedName>
</protein>
<organism evidence="1 2">
    <name type="scientific">Podospora fimiseda</name>
    <dbReference type="NCBI Taxonomy" id="252190"/>
    <lineage>
        <taxon>Eukaryota</taxon>
        <taxon>Fungi</taxon>
        <taxon>Dikarya</taxon>
        <taxon>Ascomycota</taxon>
        <taxon>Pezizomycotina</taxon>
        <taxon>Sordariomycetes</taxon>
        <taxon>Sordariomycetidae</taxon>
        <taxon>Sordariales</taxon>
        <taxon>Podosporaceae</taxon>
        <taxon>Podospora</taxon>
    </lineage>
</organism>
<keyword evidence="2" id="KW-1185">Reference proteome</keyword>